<protein>
    <recommendedName>
        <fullName evidence="2">DUF6234 domain-containing protein</fullName>
    </recommendedName>
</protein>
<keyword evidence="4" id="KW-1185">Reference proteome</keyword>
<feature type="transmembrane region" description="Helical" evidence="1">
    <location>
        <begin position="66"/>
        <end position="89"/>
    </location>
</feature>
<evidence type="ECO:0000256" key="1">
    <source>
        <dbReference type="SAM" id="Phobius"/>
    </source>
</evidence>
<dbReference type="Proteomes" id="UP001206483">
    <property type="component" value="Unassembled WGS sequence"/>
</dbReference>
<evidence type="ECO:0000313" key="4">
    <source>
        <dbReference type="Proteomes" id="UP001206483"/>
    </source>
</evidence>
<feature type="transmembrane region" description="Helical" evidence="1">
    <location>
        <begin position="96"/>
        <end position="114"/>
    </location>
</feature>
<organism evidence="3 4">
    <name type="scientific">Kitasatospora paracochleata</name>
    <dbReference type="NCBI Taxonomy" id="58354"/>
    <lineage>
        <taxon>Bacteria</taxon>
        <taxon>Bacillati</taxon>
        <taxon>Actinomycetota</taxon>
        <taxon>Actinomycetes</taxon>
        <taxon>Kitasatosporales</taxon>
        <taxon>Streptomycetaceae</taxon>
        <taxon>Kitasatospora</taxon>
    </lineage>
</organism>
<evidence type="ECO:0000259" key="2">
    <source>
        <dbReference type="Pfam" id="PF19747"/>
    </source>
</evidence>
<evidence type="ECO:0000313" key="3">
    <source>
        <dbReference type="EMBL" id="MCP2311951.1"/>
    </source>
</evidence>
<name>A0ABT1J5D5_9ACTN</name>
<keyword evidence="1" id="KW-1133">Transmembrane helix</keyword>
<dbReference type="EMBL" id="JAMZDX010000004">
    <property type="protein sequence ID" value="MCP2311951.1"/>
    <property type="molecule type" value="Genomic_DNA"/>
</dbReference>
<sequence length="142" mass="14985">MPSTPSPIGRSRMLRRPAAPPRAVDIVLGVLSFGAVGVVVVGRMFAYGMDVWAAGGSPDVADRVSLAQMAFTWKVLIVSLLLAGVAALLRARWTAAFQLVAVVLLFGLAVLLRHDFDRSHPAPPAPLPSGYTPCYSGSGRCN</sequence>
<feature type="transmembrane region" description="Helical" evidence="1">
    <location>
        <begin position="23"/>
        <end position="46"/>
    </location>
</feature>
<dbReference type="Pfam" id="PF19747">
    <property type="entry name" value="DUF6234"/>
    <property type="match status" value="1"/>
</dbReference>
<dbReference type="InterPro" id="IPR046201">
    <property type="entry name" value="DUF6234"/>
</dbReference>
<proteinExistence type="predicted"/>
<feature type="domain" description="DUF6234" evidence="2">
    <location>
        <begin position="24"/>
        <end position="141"/>
    </location>
</feature>
<dbReference type="RefSeq" id="WP_253800520.1">
    <property type="nucleotide sequence ID" value="NZ_BAAAUB010000016.1"/>
</dbReference>
<comment type="caution">
    <text evidence="3">The sequence shown here is derived from an EMBL/GenBank/DDBJ whole genome shotgun (WGS) entry which is preliminary data.</text>
</comment>
<accession>A0ABT1J5D5</accession>
<gene>
    <name evidence="3" type="ORF">FHR36_005114</name>
</gene>
<keyword evidence="1" id="KW-0472">Membrane</keyword>
<reference evidence="3 4" key="1">
    <citation type="submission" date="2022-06" db="EMBL/GenBank/DDBJ databases">
        <title>Sequencing the genomes of 1000 actinobacteria strains.</title>
        <authorList>
            <person name="Klenk H.-P."/>
        </authorList>
    </citation>
    <scope>NUCLEOTIDE SEQUENCE [LARGE SCALE GENOMIC DNA]</scope>
    <source>
        <strain evidence="3 4">DSM 41656</strain>
    </source>
</reference>
<keyword evidence="1" id="KW-0812">Transmembrane</keyword>